<organism evidence="12 13">
    <name type="scientific">Allacma fusca</name>
    <dbReference type="NCBI Taxonomy" id="39272"/>
    <lineage>
        <taxon>Eukaryota</taxon>
        <taxon>Metazoa</taxon>
        <taxon>Ecdysozoa</taxon>
        <taxon>Arthropoda</taxon>
        <taxon>Hexapoda</taxon>
        <taxon>Collembola</taxon>
        <taxon>Symphypleona</taxon>
        <taxon>Sminthuridae</taxon>
        <taxon>Allacma</taxon>
    </lineage>
</organism>
<evidence type="ECO:0000256" key="3">
    <source>
        <dbReference type="ARBA" id="ARBA00022433"/>
    </source>
</evidence>
<dbReference type="EMBL" id="CAJVCH010547203">
    <property type="protein sequence ID" value="CAG7828352.1"/>
    <property type="molecule type" value="Genomic_DNA"/>
</dbReference>
<dbReference type="GO" id="GO:0032982">
    <property type="term" value="C:myosin filament"/>
    <property type="evidence" value="ECO:0007669"/>
    <property type="project" value="UniProtKB-KW"/>
</dbReference>
<evidence type="ECO:0000256" key="4">
    <source>
        <dbReference type="ARBA" id="ARBA00022490"/>
    </source>
</evidence>
<dbReference type="GO" id="GO:0030239">
    <property type="term" value="P:myofibril assembly"/>
    <property type="evidence" value="ECO:0007669"/>
    <property type="project" value="UniProtKB-ARBA"/>
</dbReference>
<evidence type="ECO:0000256" key="2">
    <source>
        <dbReference type="ARBA" id="ARBA00008447"/>
    </source>
</evidence>
<evidence type="ECO:0000256" key="7">
    <source>
        <dbReference type="ARBA" id="ARBA00023175"/>
    </source>
</evidence>
<accession>A0A8J2LBH7</accession>
<feature type="region of interest" description="Disordered" evidence="10">
    <location>
        <begin position="1"/>
        <end position="21"/>
    </location>
</feature>
<keyword evidence="4" id="KW-0963">Cytoplasm</keyword>
<keyword evidence="7" id="KW-0505">Motor protein</keyword>
<dbReference type="PANTHER" id="PTHR46349:SF7">
    <property type="entry name" value="MYOSIN TAIL DOMAIN-CONTAINING PROTEIN"/>
    <property type="match status" value="1"/>
</dbReference>
<name>A0A8J2LBH7_9HEXA</name>
<dbReference type="Pfam" id="PF01576">
    <property type="entry name" value="Myosin_tail_1"/>
    <property type="match status" value="1"/>
</dbReference>
<sequence length="882" mass="102686">MASLAKQTTKKYTYSSSSGGKGNADVTIEYSADLSSLSRLEDKLRLLQDDLESEREIRQRIEREKADLSVQVIQLQERLEEAECGVEGQFEINKKRDSELAKLRRLLEDVHIESEETAMILRKKHQEAIADYQDQLDLVAKAKAKAEKDKNKLQQEIYELLSQAESLNKDKLHSIKTVEKLEITVHELNIKIEELHRTVIDITSVKQRISTENIELTKEVQELKVSIENVTYLRNQICSQLDDARRRLEDEDRRRQTLESNLHTVEIELESVRVQLEEESEARLDIERQLAKANADSTLWRSKYETEVASRAEEIEEIRRKFHLRISEQEEQIEALLVKVSALEKQKSRLQSEVEVLIIDLEKANGTARELQKRVDQLERLNGDLKSKLDELAQLYEASQRDNRAKQTQIQQLTHELEKTREQKDYLTRENKKLGDDLHDTKSSLSEISRRYHELELENRRLENEREELSAAYRESEAARKAEEARAQRLASDLNQFRHDAERRLAEKDEEIDSIRKQMTIEIEQLTARLVEAETRLKTEVTRIKKKLQIQITELEMSLDVANKNNIDLQKTIKKYSISLTEIQAQYDETQRQLQIALDQYGAATRRATALQSEVDEVRSSLEATLRAKRQIEVILEESQTRVNELTTINLNLQSAKVKIEQELGILSGDYDEVSKELKLADDRYQKVQVEYTRTVDILHEEQERVVKIESIKKTLEIEVKNLTVRLEEVETNALVGGKRIISKLEARLRDLELELDEEKRRHAESVKILRKKDRQVKEIMVQIEEDQKNIGLLNEAYDKVSHKANIYKRQLQEQESLSATNVTRVRRFQRELEAAEERADSAESNLSLIRAKHRSFVTSSVTPGANGQVYVVQETRTTENY</sequence>
<keyword evidence="8" id="KW-0514">Muscle protein</keyword>
<comment type="subcellular location">
    <subcellularLocation>
        <location evidence="1">Cytoplasm</location>
        <location evidence="1">Myofibril</location>
    </subcellularLocation>
</comment>
<keyword evidence="3" id="KW-0787">Thick filament</keyword>
<dbReference type="OrthoDB" id="2018427at2759"/>
<gene>
    <name evidence="12" type="ORF">AFUS01_LOCUS38285</name>
</gene>
<reference evidence="12" key="1">
    <citation type="submission" date="2021-06" db="EMBL/GenBank/DDBJ databases">
        <authorList>
            <person name="Hodson N. C."/>
            <person name="Mongue J. A."/>
            <person name="Jaron S. K."/>
        </authorList>
    </citation>
    <scope>NUCLEOTIDE SEQUENCE</scope>
</reference>
<feature type="coiled-coil region" evidence="9">
    <location>
        <begin position="826"/>
        <end position="853"/>
    </location>
</feature>
<evidence type="ECO:0000256" key="5">
    <source>
        <dbReference type="ARBA" id="ARBA00023054"/>
    </source>
</evidence>
<evidence type="ECO:0000259" key="11">
    <source>
        <dbReference type="Pfam" id="PF01576"/>
    </source>
</evidence>
<keyword evidence="6" id="KW-0518">Myosin</keyword>
<feature type="coiled-coil region" evidence="9">
    <location>
        <begin position="37"/>
        <end position="85"/>
    </location>
</feature>
<evidence type="ECO:0000256" key="1">
    <source>
        <dbReference type="ARBA" id="ARBA00004657"/>
    </source>
</evidence>
<evidence type="ECO:0000256" key="6">
    <source>
        <dbReference type="ARBA" id="ARBA00023123"/>
    </source>
</evidence>
<dbReference type="GO" id="GO:0016459">
    <property type="term" value="C:myosin complex"/>
    <property type="evidence" value="ECO:0007669"/>
    <property type="project" value="UniProtKB-KW"/>
</dbReference>
<dbReference type="PANTHER" id="PTHR46349">
    <property type="entry name" value="CINGULIN-LIKE PROTEIN 1-RELATED"/>
    <property type="match status" value="1"/>
</dbReference>
<keyword evidence="5 9" id="KW-0175">Coiled coil</keyword>
<evidence type="ECO:0000313" key="13">
    <source>
        <dbReference type="Proteomes" id="UP000708208"/>
    </source>
</evidence>
<dbReference type="FunFam" id="1.20.5.340:FF:000035">
    <property type="entry name" value="Paramyosin, long form"/>
    <property type="match status" value="1"/>
</dbReference>
<comment type="similarity">
    <text evidence="2">Belongs to the paramyosin family.</text>
</comment>
<evidence type="ECO:0000256" key="9">
    <source>
        <dbReference type="SAM" id="Coils"/>
    </source>
</evidence>
<proteinExistence type="inferred from homology"/>
<evidence type="ECO:0000256" key="10">
    <source>
        <dbReference type="SAM" id="MobiDB-lite"/>
    </source>
</evidence>
<evidence type="ECO:0000256" key="8">
    <source>
        <dbReference type="ARBA" id="ARBA00023179"/>
    </source>
</evidence>
<feature type="coiled-coil region" evidence="9">
    <location>
        <begin position="671"/>
        <end position="790"/>
    </location>
</feature>
<dbReference type="GO" id="GO:0030016">
    <property type="term" value="C:myofibril"/>
    <property type="evidence" value="ECO:0007669"/>
    <property type="project" value="UniProtKB-SubCell"/>
</dbReference>
<dbReference type="InterPro" id="IPR002928">
    <property type="entry name" value="Myosin_tail"/>
</dbReference>
<evidence type="ECO:0000313" key="12">
    <source>
        <dbReference type="EMBL" id="CAG7828352.1"/>
    </source>
</evidence>
<protein>
    <recommendedName>
        <fullName evidence="11">Myosin tail domain-containing protein</fullName>
    </recommendedName>
</protein>
<keyword evidence="13" id="KW-1185">Reference proteome</keyword>
<feature type="coiled-coil region" evidence="9">
    <location>
        <begin position="122"/>
        <end position="600"/>
    </location>
</feature>
<dbReference type="Proteomes" id="UP000708208">
    <property type="component" value="Unassembled WGS sequence"/>
</dbReference>
<feature type="domain" description="Myosin tail" evidence="11">
    <location>
        <begin position="35"/>
        <end position="853"/>
    </location>
</feature>
<dbReference type="GO" id="GO:0005923">
    <property type="term" value="C:bicellular tight junction"/>
    <property type="evidence" value="ECO:0007669"/>
    <property type="project" value="TreeGrafter"/>
</dbReference>
<dbReference type="AlphaFoldDB" id="A0A8J2LBH7"/>
<comment type="caution">
    <text evidence="12">The sequence shown here is derived from an EMBL/GenBank/DDBJ whole genome shotgun (WGS) entry which is preliminary data.</text>
</comment>